<feature type="compositionally biased region" description="Polar residues" evidence="1">
    <location>
        <begin position="114"/>
        <end position="133"/>
    </location>
</feature>
<dbReference type="OrthoDB" id="3445164at2759"/>
<dbReference type="AlphaFoldDB" id="A0A423X2M4"/>
<dbReference type="CDD" id="cd09917">
    <property type="entry name" value="F-box_SF"/>
    <property type="match status" value="1"/>
</dbReference>
<organism evidence="3 4">
    <name type="scientific">Cytospora leucostoma</name>
    <dbReference type="NCBI Taxonomy" id="1230097"/>
    <lineage>
        <taxon>Eukaryota</taxon>
        <taxon>Fungi</taxon>
        <taxon>Dikarya</taxon>
        <taxon>Ascomycota</taxon>
        <taxon>Pezizomycotina</taxon>
        <taxon>Sordariomycetes</taxon>
        <taxon>Sordariomycetidae</taxon>
        <taxon>Diaporthales</taxon>
        <taxon>Cytosporaceae</taxon>
        <taxon>Cytospora</taxon>
    </lineage>
</organism>
<protein>
    <recommendedName>
        <fullName evidence="2">F-box domain-containing protein</fullName>
    </recommendedName>
</protein>
<evidence type="ECO:0000256" key="1">
    <source>
        <dbReference type="SAM" id="MobiDB-lite"/>
    </source>
</evidence>
<dbReference type="InParanoid" id="A0A423X2M4"/>
<dbReference type="PROSITE" id="PS50181">
    <property type="entry name" value="FBOX"/>
    <property type="match status" value="1"/>
</dbReference>
<comment type="caution">
    <text evidence="3">The sequence shown here is derived from an EMBL/GenBank/DDBJ whole genome shotgun (WGS) entry which is preliminary data.</text>
</comment>
<evidence type="ECO:0000313" key="3">
    <source>
        <dbReference type="EMBL" id="ROW10080.1"/>
    </source>
</evidence>
<dbReference type="InterPro" id="IPR036047">
    <property type="entry name" value="F-box-like_dom_sf"/>
</dbReference>
<dbReference type="SUPFAM" id="SSF81383">
    <property type="entry name" value="F-box domain"/>
    <property type="match status" value="1"/>
</dbReference>
<keyword evidence="4" id="KW-1185">Reference proteome</keyword>
<proteinExistence type="predicted"/>
<evidence type="ECO:0000313" key="4">
    <source>
        <dbReference type="Proteomes" id="UP000285146"/>
    </source>
</evidence>
<dbReference type="EMBL" id="LKEB01000029">
    <property type="protein sequence ID" value="ROW10080.1"/>
    <property type="molecule type" value="Genomic_DNA"/>
</dbReference>
<dbReference type="STRING" id="1230097.A0A423X2M4"/>
<dbReference type="Proteomes" id="UP000285146">
    <property type="component" value="Unassembled WGS sequence"/>
</dbReference>
<evidence type="ECO:0000259" key="2">
    <source>
        <dbReference type="PROSITE" id="PS50181"/>
    </source>
</evidence>
<reference evidence="3 4" key="1">
    <citation type="submission" date="2015-09" db="EMBL/GenBank/DDBJ databases">
        <title>Host preference determinants of Valsa canker pathogens revealed by comparative genomics.</title>
        <authorList>
            <person name="Yin Z."/>
            <person name="Huang L."/>
        </authorList>
    </citation>
    <scope>NUCLEOTIDE SEQUENCE [LARGE SCALE GENOMIC DNA]</scope>
    <source>
        <strain evidence="3 4">SXYLt</strain>
    </source>
</reference>
<gene>
    <name evidence="3" type="ORF">VPNG_06536</name>
</gene>
<feature type="region of interest" description="Disordered" evidence="1">
    <location>
        <begin position="1"/>
        <end position="70"/>
    </location>
</feature>
<name>A0A423X2M4_9PEZI</name>
<feature type="domain" description="F-box" evidence="2">
    <location>
        <begin position="165"/>
        <end position="201"/>
    </location>
</feature>
<feature type="region of interest" description="Disordered" evidence="1">
    <location>
        <begin position="100"/>
        <end position="143"/>
    </location>
</feature>
<accession>A0A423X2M4</accession>
<dbReference type="InterPro" id="IPR001810">
    <property type="entry name" value="F-box_dom"/>
</dbReference>
<sequence>MLVESPYSQGGVRSPGHAADMSSRGYMPLSRQNSGLYNREDNSMAKGLHSNRRPPQRSRTTHEHIPNGPQILTVMRPQPERQASASISPPDVQFAAWAARNAPKDAEAQRASAPEQQQETYDSVTPLESSIPTQPRRPKLGAPRRSYSVMDYEPIPPEQRPACGPLTFSTLPSELHYAIFDFLDPIDATCLGLTNSHFYAIHRRMHGSVPLSVRRNGPNDMEWAWHLAGYPSKATGNNKEATATAVTLGASDKANLAALRVRGKGLCRKCGVNRCELHKHIRDWMPDSYEYCSVRDRFLPKPGEDAKDKCYMSNPRNSSRCGRHRVKKQENSE</sequence>
<feature type="region of interest" description="Disordered" evidence="1">
    <location>
        <begin position="302"/>
        <end position="333"/>
    </location>
</feature>